<keyword evidence="4" id="KW-0677">Repeat</keyword>
<gene>
    <name evidence="12" type="primary">RvY_18868</name>
    <name evidence="12" type="synonym">RvY_18868.1</name>
    <name evidence="12" type="ORF">RvY_18868-1</name>
</gene>
<evidence type="ECO:0000256" key="4">
    <source>
        <dbReference type="ARBA" id="ARBA00022737"/>
    </source>
</evidence>
<evidence type="ECO:0000313" key="12">
    <source>
        <dbReference type="EMBL" id="GAV09302.1"/>
    </source>
</evidence>
<dbReference type="Gene3D" id="2.130.10.10">
    <property type="entry name" value="YVTN repeat-like/Quinoprotein amine dehydrogenase"/>
    <property type="match status" value="1"/>
</dbReference>
<keyword evidence="7" id="KW-0234">DNA repair</keyword>
<evidence type="ECO:0000256" key="5">
    <source>
        <dbReference type="ARBA" id="ARBA00022763"/>
    </source>
</evidence>
<keyword evidence="3 9" id="KW-0853">WD repeat</keyword>
<feature type="region of interest" description="Disordered" evidence="10">
    <location>
        <begin position="323"/>
        <end position="373"/>
    </location>
</feature>
<feature type="domain" description="CAF1B/HIR1 beta-propeller" evidence="11">
    <location>
        <begin position="1"/>
        <end position="445"/>
    </location>
</feature>
<evidence type="ECO:0000256" key="6">
    <source>
        <dbReference type="ARBA" id="ARBA00022853"/>
    </source>
</evidence>
<dbReference type="PANTHER" id="PTHR15271:SF4">
    <property type="entry name" value="CHROMATIN ASSEMBLY FACTOR 1 SUBUNIT B"/>
    <property type="match status" value="1"/>
</dbReference>
<dbReference type="InterPro" id="IPR045145">
    <property type="entry name" value="PTHR15271"/>
</dbReference>
<protein>
    <recommendedName>
        <fullName evidence="11">CAF1B/HIR1 beta-propeller domain-containing protein</fullName>
    </recommendedName>
</protein>
<dbReference type="PROSITE" id="PS00678">
    <property type="entry name" value="WD_REPEATS_1"/>
    <property type="match status" value="1"/>
</dbReference>
<dbReference type="OrthoDB" id="71227at2759"/>
<dbReference type="InterPro" id="IPR036322">
    <property type="entry name" value="WD40_repeat_dom_sf"/>
</dbReference>
<dbReference type="PANTHER" id="PTHR15271">
    <property type="entry name" value="CHROMATIN ASSEMBLY FACTOR 1 SUBUNIT B"/>
    <property type="match status" value="1"/>
</dbReference>
<evidence type="ECO:0000256" key="2">
    <source>
        <dbReference type="ARBA" id="ARBA00007306"/>
    </source>
</evidence>
<dbReference type="InterPro" id="IPR055410">
    <property type="entry name" value="Beta-prop_CAF1B_HIR1"/>
</dbReference>
<comment type="subcellular location">
    <subcellularLocation>
        <location evidence="1">Nucleus</location>
    </subcellularLocation>
</comment>
<comment type="similarity">
    <text evidence="2">Belongs to the WD repeat HIR1 family.</text>
</comment>
<dbReference type="PROSITE" id="PS50082">
    <property type="entry name" value="WD_REPEATS_2"/>
    <property type="match status" value="2"/>
</dbReference>
<dbReference type="InterPro" id="IPR015943">
    <property type="entry name" value="WD40/YVTN_repeat-like_dom_sf"/>
</dbReference>
<dbReference type="EMBL" id="BDGG01000021">
    <property type="protein sequence ID" value="GAV09302.1"/>
    <property type="molecule type" value="Genomic_DNA"/>
</dbReference>
<evidence type="ECO:0000256" key="8">
    <source>
        <dbReference type="ARBA" id="ARBA00023242"/>
    </source>
</evidence>
<evidence type="ECO:0000259" key="11">
    <source>
        <dbReference type="Pfam" id="PF24105"/>
    </source>
</evidence>
<dbReference type="AlphaFoldDB" id="A0A1D1W7C4"/>
<keyword evidence="8" id="KW-0539">Nucleus</keyword>
<feature type="compositionally biased region" description="Acidic residues" evidence="10">
    <location>
        <begin position="333"/>
        <end position="354"/>
    </location>
</feature>
<dbReference type="InterPro" id="IPR001680">
    <property type="entry name" value="WD40_rpt"/>
</dbReference>
<evidence type="ECO:0000313" key="13">
    <source>
        <dbReference type="Proteomes" id="UP000186922"/>
    </source>
</evidence>
<dbReference type="SMART" id="SM00320">
    <property type="entry name" value="WD40"/>
    <property type="match status" value="5"/>
</dbReference>
<evidence type="ECO:0000256" key="3">
    <source>
        <dbReference type="ARBA" id="ARBA00022574"/>
    </source>
</evidence>
<dbReference type="GO" id="GO:0005634">
    <property type="term" value="C:nucleus"/>
    <property type="evidence" value="ECO:0007669"/>
    <property type="project" value="UniProtKB-SubCell"/>
</dbReference>
<comment type="caution">
    <text evidence="12">The sequence shown here is derived from an EMBL/GenBank/DDBJ whole genome shotgun (WGS) entry which is preliminary data.</text>
</comment>
<evidence type="ECO:0000256" key="9">
    <source>
        <dbReference type="PROSITE-ProRule" id="PRU00221"/>
    </source>
</evidence>
<feature type="repeat" description="WD" evidence="9">
    <location>
        <begin position="136"/>
        <end position="177"/>
    </location>
</feature>
<keyword evidence="13" id="KW-1185">Reference proteome</keyword>
<dbReference type="Proteomes" id="UP000186922">
    <property type="component" value="Unassembled WGS sequence"/>
</dbReference>
<keyword evidence="6" id="KW-0156">Chromatin regulator</keyword>
<reference evidence="12 13" key="1">
    <citation type="journal article" date="2016" name="Nat. Commun.">
        <title>Extremotolerant tardigrade genome and improved radiotolerance of human cultured cells by tardigrade-unique protein.</title>
        <authorList>
            <person name="Hashimoto T."/>
            <person name="Horikawa D.D."/>
            <person name="Saito Y."/>
            <person name="Kuwahara H."/>
            <person name="Kozuka-Hata H."/>
            <person name="Shin-I T."/>
            <person name="Minakuchi Y."/>
            <person name="Ohishi K."/>
            <person name="Motoyama A."/>
            <person name="Aizu T."/>
            <person name="Enomoto A."/>
            <person name="Kondo K."/>
            <person name="Tanaka S."/>
            <person name="Hara Y."/>
            <person name="Koshikawa S."/>
            <person name="Sagara H."/>
            <person name="Miura T."/>
            <person name="Yokobori S."/>
            <person name="Miyagawa K."/>
            <person name="Suzuki Y."/>
            <person name="Kubo T."/>
            <person name="Oyama M."/>
            <person name="Kohara Y."/>
            <person name="Fujiyama A."/>
            <person name="Arakawa K."/>
            <person name="Katayama T."/>
            <person name="Toyoda A."/>
            <person name="Kunieda T."/>
        </authorList>
    </citation>
    <scope>NUCLEOTIDE SEQUENCE [LARGE SCALE GENOMIC DNA]</scope>
    <source>
        <strain evidence="12 13">YOKOZUNA-1</strain>
    </source>
</reference>
<dbReference type="GO" id="GO:0006335">
    <property type="term" value="P:DNA replication-dependent chromatin assembly"/>
    <property type="evidence" value="ECO:0007669"/>
    <property type="project" value="InterPro"/>
</dbReference>
<name>A0A1D1W7C4_RAMVA</name>
<dbReference type="GO" id="GO:0006334">
    <property type="term" value="P:nucleosome assembly"/>
    <property type="evidence" value="ECO:0007669"/>
    <property type="project" value="TreeGrafter"/>
</dbReference>
<accession>A0A1D1W7C4</accession>
<evidence type="ECO:0000256" key="7">
    <source>
        <dbReference type="ARBA" id="ARBA00023204"/>
    </source>
</evidence>
<dbReference type="InterPro" id="IPR019775">
    <property type="entry name" value="WD40_repeat_CS"/>
</dbReference>
<feature type="repeat" description="WD" evidence="9">
    <location>
        <begin position="74"/>
        <end position="105"/>
    </location>
</feature>
<evidence type="ECO:0000256" key="10">
    <source>
        <dbReference type="SAM" id="MobiDB-lite"/>
    </source>
</evidence>
<dbReference type="Pfam" id="PF24105">
    <property type="entry name" value="Beta-prop_CAF1B_HIR1"/>
    <property type="match status" value="1"/>
</dbReference>
<evidence type="ECO:0000256" key="1">
    <source>
        <dbReference type="ARBA" id="ARBA00004123"/>
    </source>
</evidence>
<dbReference type="GO" id="GO:0033186">
    <property type="term" value="C:CAF-1 complex"/>
    <property type="evidence" value="ECO:0007669"/>
    <property type="project" value="TreeGrafter"/>
</dbReference>
<dbReference type="SUPFAM" id="SSF50978">
    <property type="entry name" value="WD40 repeat-like"/>
    <property type="match status" value="1"/>
</dbReference>
<dbReference type="GO" id="GO:0006281">
    <property type="term" value="P:DNA repair"/>
    <property type="evidence" value="ECO:0007669"/>
    <property type="project" value="UniProtKB-KW"/>
</dbReference>
<sequence length="494" mass="54704">MIVETPEIHWHGKNNKSEAIYSAHVQPQPSSSSSSSPASYRIVTGGVSEIRIWLLTPASRDAMEMPQLEFRASLERHEATINVVRFSPDGQMLASGDVDGLVILWRFVSELKNAKGIPESELGCVNLETWTSTKVLRKHVSEVTDLAWSPDGTMLVTSSVDDSSIVWDVEKGAMLKTMGDAEHYVLGANWDPYNRFIVTLSADKALRVYNPSTTLTAPLQKVMRYNVDELNTEAMFIGEDNCMARRRLDFSPDGKHLLAPAGATRVDPKVEGGKKIACSYLFDVSRKQKMTAKAILPATAPTSLARFCPKMFTLREYTKPEVLQATPTKSTTSEEDDVDDEAEADTESEPSEAMEVERSGSPEIPPPPRREEEEKQPVLYRLVYAVATTSTVFFYDTQLHRPFGFVESIHVADISDIAWTPDGRILVVSSLDGFCTFIEFVEGELGEEYVAPPRPQYELDFVQPIELDVTSITAQEPVAANQPAATSDVVMQAA</sequence>
<organism evidence="12 13">
    <name type="scientific">Ramazzottius varieornatus</name>
    <name type="common">Water bear</name>
    <name type="synonym">Tardigrade</name>
    <dbReference type="NCBI Taxonomy" id="947166"/>
    <lineage>
        <taxon>Eukaryota</taxon>
        <taxon>Metazoa</taxon>
        <taxon>Ecdysozoa</taxon>
        <taxon>Tardigrada</taxon>
        <taxon>Eutardigrada</taxon>
        <taxon>Parachela</taxon>
        <taxon>Hypsibioidea</taxon>
        <taxon>Ramazzottiidae</taxon>
        <taxon>Ramazzottius</taxon>
    </lineage>
</organism>
<keyword evidence="5" id="KW-0227">DNA damage</keyword>
<proteinExistence type="inferred from homology"/>
<dbReference type="PROSITE" id="PS50294">
    <property type="entry name" value="WD_REPEATS_REGION"/>
    <property type="match status" value="2"/>
</dbReference>
<dbReference type="STRING" id="947166.A0A1D1W7C4"/>